<dbReference type="PANTHER" id="PTHR45913:SF19">
    <property type="entry name" value="LOW QUALITY PROTEIN: ZINC FINGER BED DOMAIN-CONTAINING PROTEIN 5-LIKE"/>
    <property type="match status" value="1"/>
</dbReference>
<evidence type="ECO:0000313" key="1">
    <source>
        <dbReference type="EMBL" id="KAI2664148.1"/>
    </source>
</evidence>
<evidence type="ECO:0000313" key="2">
    <source>
        <dbReference type="Proteomes" id="UP000830375"/>
    </source>
</evidence>
<keyword evidence="2" id="KW-1185">Reference proteome</keyword>
<dbReference type="EMBL" id="JACTAM010000005">
    <property type="protein sequence ID" value="KAI2664148.1"/>
    <property type="molecule type" value="Genomic_DNA"/>
</dbReference>
<accession>A0ABQ8MMQ7</accession>
<reference evidence="1 2" key="1">
    <citation type="submission" date="2022-01" db="EMBL/GenBank/DDBJ databases">
        <title>A high-quality chromosome-level genome assembly of rohu carp, Labeo rohita.</title>
        <authorList>
            <person name="Arick M.A. II"/>
            <person name="Hsu C.-Y."/>
            <person name="Magbanua Z."/>
            <person name="Pechanova O."/>
            <person name="Grover C."/>
            <person name="Miller E."/>
            <person name="Thrash A."/>
            <person name="Ezzel L."/>
            <person name="Alam S."/>
            <person name="Benzie J."/>
            <person name="Hamilton M."/>
            <person name="Karsi A."/>
            <person name="Lawrence M.L."/>
            <person name="Peterson D.G."/>
        </authorList>
    </citation>
    <scope>NUCLEOTIDE SEQUENCE [LARGE SCALE GENOMIC DNA]</scope>
    <source>
        <strain evidence="2">BAU-BD-2019</strain>
        <tissue evidence="1">Blood</tissue>
    </source>
</reference>
<organism evidence="1 2">
    <name type="scientific">Labeo rohita</name>
    <name type="common">Indian major carp</name>
    <name type="synonym">Cyprinus rohita</name>
    <dbReference type="NCBI Taxonomy" id="84645"/>
    <lineage>
        <taxon>Eukaryota</taxon>
        <taxon>Metazoa</taxon>
        <taxon>Chordata</taxon>
        <taxon>Craniata</taxon>
        <taxon>Vertebrata</taxon>
        <taxon>Euteleostomi</taxon>
        <taxon>Actinopterygii</taxon>
        <taxon>Neopterygii</taxon>
        <taxon>Teleostei</taxon>
        <taxon>Ostariophysi</taxon>
        <taxon>Cypriniformes</taxon>
        <taxon>Cyprinidae</taxon>
        <taxon>Labeoninae</taxon>
        <taxon>Labeonini</taxon>
        <taxon>Labeo</taxon>
    </lineage>
</organism>
<proteinExistence type="predicted"/>
<dbReference type="PANTHER" id="PTHR45913">
    <property type="entry name" value="EPM2A-INTERACTING PROTEIN 1"/>
    <property type="match status" value="1"/>
</dbReference>
<dbReference type="Proteomes" id="UP000830375">
    <property type="component" value="Unassembled WGS sequence"/>
</dbReference>
<sequence length="259" mass="29337">MCRIMVEEEAINKITFILLSNDTVSKWTKNISSGVKSQLTERLRLCEQFTLQHDECINVSSTAQLLHFYGGKTSELGKMMAKLAYLADIFRCLNGLNLSIQGSYSTILEANVMASGLSRKAEDELLELSSDRTPRMRFNQQGPAKFWPTVEKEYNEVALQAIRILFPFPITYLCETLFSAMMVIKSLPSPVTSRITLTKALMMAPHPISDSAHTAPNDKTEHIRRQTALVWGLKEKRKKDYDLILLQWGARSPNPSIHI</sequence>
<protein>
    <submittedName>
        <fullName evidence="1">Zinc finger BED domain-containing protein 5</fullName>
    </submittedName>
</protein>
<name>A0ABQ8MMQ7_LABRO</name>
<gene>
    <name evidence="1" type="ORF">H4Q32_002282</name>
</gene>
<comment type="caution">
    <text evidence="1">The sequence shown here is derived from an EMBL/GenBank/DDBJ whole genome shotgun (WGS) entry which is preliminary data.</text>
</comment>